<dbReference type="EMBL" id="SWJQ01000144">
    <property type="protein sequence ID" value="TRZ20613.1"/>
    <property type="molecule type" value="Genomic_DNA"/>
</dbReference>
<evidence type="ECO:0000313" key="1">
    <source>
        <dbReference type="EMBL" id="TRZ20613.1"/>
    </source>
</evidence>
<keyword evidence="2" id="KW-1185">Reference proteome</keyword>
<accession>A0A8K1LP35</accession>
<evidence type="ECO:0000313" key="2">
    <source>
        <dbReference type="Proteomes" id="UP000796761"/>
    </source>
</evidence>
<reference evidence="1" key="1">
    <citation type="submission" date="2019-04" db="EMBL/GenBank/DDBJ databases">
        <title>Genome assembly of Zosterops borbonicus 15179.</title>
        <authorList>
            <person name="Leroy T."/>
            <person name="Anselmetti Y."/>
            <person name="Tilak M.-K."/>
            <person name="Nabholz B."/>
        </authorList>
    </citation>
    <scope>NUCLEOTIDE SEQUENCE</scope>
    <source>
        <strain evidence="1">HGM_15179</strain>
        <tissue evidence="1">Muscle</tissue>
    </source>
</reference>
<gene>
    <name evidence="1" type="ORF">HGM15179_006510</name>
</gene>
<proteinExistence type="predicted"/>
<dbReference type="Proteomes" id="UP000796761">
    <property type="component" value="Unassembled WGS sequence"/>
</dbReference>
<protein>
    <submittedName>
        <fullName evidence="1">Uncharacterized protein</fullName>
    </submittedName>
</protein>
<dbReference type="AlphaFoldDB" id="A0A8K1LP35"/>
<sequence>MLLVEVLHRGLILHMLCSTQEGAIIVDSSLMDDIIAILWTGLILCNTDHSKILADDRRNKRALIEAHVVLRGADCETKGFVYKNGVECE</sequence>
<comment type="caution">
    <text evidence="1">The sequence shown here is derived from an EMBL/GenBank/DDBJ whole genome shotgun (WGS) entry which is preliminary data.</text>
</comment>
<organism evidence="1 2">
    <name type="scientific">Zosterops borbonicus</name>
    <dbReference type="NCBI Taxonomy" id="364589"/>
    <lineage>
        <taxon>Eukaryota</taxon>
        <taxon>Metazoa</taxon>
        <taxon>Chordata</taxon>
        <taxon>Craniata</taxon>
        <taxon>Vertebrata</taxon>
        <taxon>Euteleostomi</taxon>
        <taxon>Archelosauria</taxon>
        <taxon>Archosauria</taxon>
        <taxon>Dinosauria</taxon>
        <taxon>Saurischia</taxon>
        <taxon>Theropoda</taxon>
        <taxon>Coelurosauria</taxon>
        <taxon>Aves</taxon>
        <taxon>Neognathae</taxon>
        <taxon>Neoaves</taxon>
        <taxon>Telluraves</taxon>
        <taxon>Australaves</taxon>
        <taxon>Passeriformes</taxon>
        <taxon>Sylvioidea</taxon>
        <taxon>Zosteropidae</taxon>
        <taxon>Zosterops</taxon>
    </lineage>
</organism>
<name>A0A8K1LP35_9PASS</name>